<evidence type="ECO:0000313" key="4">
    <source>
        <dbReference type="EMBL" id="AXK43284.1"/>
    </source>
</evidence>
<dbReference type="EMBL" id="CP031357">
    <property type="protein sequence ID" value="AXK43284.1"/>
    <property type="molecule type" value="Genomic_DNA"/>
</dbReference>
<dbReference type="PROSITE" id="PS50977">
    <property type="entry name" value="HTH_TETR_2"/>
    <property type="match status" value="1"/>
</dbReference>
<dbReference type="SUPFAM" id="SSF46689">
    <property type="entry name" value="Homeodomain-like"/>
    <property type="match status" value="1"/>
</dbReference>
<accession>A0A345YH82</accession>
<organism evidence="4 5">
    <name type="scientific">Erythrobacter aureus</name>
    <dbReference type="NCBI Taxonomy" id="2182384"/>
    <lineage>
        <taxon>Bacteria</taxon>
        <taxon>Pseudomonadati</taxon>
        <taxon>Pseudomonadota</taxon>
        <taxon>Alphaproteobacteria</taxon>
        <taxon>Sphingomonadales</taxon>
        <taxon>Erythrobacteraceae</taxon>
        <taxon>Erythrobacter/Porphyrobacter group</taxon>
        <taxon>Erythrobacter</taxon>
    </lineage>
</organism>
<keyword evidence="5" id="KW-1185">Reference proteome</keyword>
<dbReference type="Proteomes" id="UP000254508">
    <property type="component" value="Chromosome"/>
</dbReference>
<evidence type="ECO:0000256" key="1">
    <source>
        <dbReference type="ARBA" id="ARBA00023125"/>
    </source>
</evidence>
<dbReference type="OrthoDB" id="9779746at2"/>
<evidence type="ECO:0000256" key="2">
    <source>
        <dbReference type="PROSITE-ProRule" id="PRU00335"/>
    </source>
</evidence>
<feature type="domain" description="HTH tetR-type" evidence="3">
    <location>
        <begin position="39"/>
        <end position="99"/>
    </location>
</feature>
<dbReference type="AlphaFoldDB" id="A0A345YH82"/>
<proteinExistence type="predicted"/>
<sequence>MIERAGVRVMIAIELSIGVKALGAASSSGYREPRQERSRKRFNAILDAAAALLEDKEPDDISVYTLAESSGVPPASIYHFFPDASLVFVALAERYYREFVRDMDSDPPAGIASWQELHAFRFSEARDRFNERKAARRLLLGSGLSATIRARDLEVDRQLAELSALELTKLFAIPEIPNLVDRLTEMLVVNDAIWTLSVHRHGYITTELDEQARRAREAYTRTFLPEYAPLRDQAQSEEASDT</sequence>
<dbReference type="GO" id="GO:0003677">
    <property type="term" value="F:DNA binding"/>
    <property type="evidence" value="ECO:0007669"/>
    <property type="project" value="UniProtKB-UniRule"/>
</dbReference>
<gene>
    <name evidence="4" type="ORF">DVR09_14055</name>
</gene>
<dbReference type="InterPro" id="IPR001647">
    <property type="entry name" value="HTH_TetR"/>
</dbReference>
<dbReference type="Pfam" id="PF00440">
    <property type="entry name" value="TetR_N"/>
    <property type="match status" value="1"/>
</dbReference>
<name>A0A345YH82_9SPHN</name>
<protein>
    <submittedName>
        <fullName evidence="4">TetR/AcrR family transcriptional regulator</fullName>
    </submittedName>
</protein>
<feature type="DNA-binding region" description="H-T-H motif" evidence="2">
    <location>
        <begin position="62"/>
        <end position="81"/>
    </location>
</feature>
<evidence type="ECO:0000259" key="3">
    <source>
        <dbReference type="PROSITE" id="PS50977"/>
    </source>
</evidence>
<keyword evidence="1 2" id="KW-0238">DNA-binding</keyword>
<reference evidence="5" key="1">
    <citation type="submission" date="2018-07" db="EMBL/GenBank/DDBJ databases">
        <title>Genome sequence of Erythrobacter strain YH-07, an antagonistic bacterium isolated from Yellow Sea.</title>
        <authorList>
            <person name="Tang T."/>
            <person name="Liu Q."/>
            <person name="Sun X."/>
        </authorList>
    </citation>
    <scope>NUCLEOTIDE SEQUENCE [LARGE SCALE GENOMIC DNA]</scope>
    <source>
        <strain evidence="5">YH-07</strain>
    </source>
</reference>
<dbReference type="Gene3D" id="1.10.357.10">
    <property type="entry name" value="Tetracycline Repressor, domain 2"/>
    <property type="match status" value="1"/>
</dbReference>
<dbReference type="KEGG" id="err:DVR09_14055"/>
<evidence type="ECO:0000313" key="5">
    <source>
        <dbReference type="Proteomes" id="UP000254508"/>
    </source>
</evidence>
<dbReference type="InterPro" id="IPR009057">
    <property type="entry name" value="Homeodomain-like_sf"/>
</dbReference>